<dbReference type="InterPro" id="IPR011335">
    <property type="entry name" value="Restrct_endonuc-II-like"/>
</dbReference>
<dbReference type="InterPro" id="IPR007569">
    <property type="entry name" value="DUF559"/>
</dbReference>
<protein>
    <submittedName>
        <fullName evidence="2">DUF559 domain-containing protein</fullName>
    </submittedName>
</protein>
<feature type="domain" description="DUF559" evidence="1">
    <location>
        <begin position="30"/>
        <end position="135"/>
    </location>
</feature>
<evidence type="ECO:0000313" key="3">
    <source>
        <dbReference type="Proteomes" id="UP001526143"/>
    </source>
</evidence>
<evidence type="ECO:0000313" key="2">
    <source>
        <dbReference type="EMBL" id="MCV3217237.1"/>
    </source>
</evidence>
<dbReference type="Proteomes" id="UP001526143">
    <property type="component" value="Unassembled WGS sequence"/>
</dbReference>
<dbReference type="SUPFAM" id="SSF52980">
    <property type="entry name" value="Restriction endonuclease-like"/>
    <property type="match status" value="1"/>
</dbReference>
<gene>
    <name evidence="2" type="ORF">OGM63_27630</name>
</gene>
<dbReference type="EMBL" id="JAOWRF010000391">
    <property type="protein sequence ID" value="MCV3217237.1"/>
    <property type="molecule type" value="Genomic_DNA"/>
</dbReference>
<keyword evidence="3" id="KW-1185">Reference proteome</keyword>
<sequence>MNNPRPQQPSKSRKEGTHNIVIGQKVTFAKQQLAKEFRRKMTREEKILWQHLRANRLNNLHFRRQQIIDGFLADFYCHAAALVIEVDGKIHSQQVEYDAERDKVLKARGLRLLRIKNEEVRQELDNVLMRISTACSQET</sequence>
<dbReference type="RefSeq" id="WP_263748940.1">
    <property type="nucleotide sequence ID" value="NZ_JAOWRF010000391.1"/>
</dbReference>
<evidence type="ECO:0000259" key="1">
    <source>
        <dbReference type="Pfam" id="PF04480"/>
    </source>
</evidence>
<accession>A0ABT3B775</accession>
<comment type="caution">
    <text evidence="2">The sequence shown here is derived from an EMBL/GenBank/DDBJ whole genome shotgun (WGS) entry which is preliminary data.</text>
</comment>
<name>A0ABT3B775_9CYAN</name>
<reference evidence="2 3" key="1">
    <citation type="submission" date="2022-10" db="EMBL/GenBank/DDBJ databases">
        <title>Identification of biosynthetic pathway for the production of the potent trypsin inhibitor radiosumin.</title>
        <authorList>
            <person name="Fewer D.P."/>
            <person name="Delbaje E."/>
            <person name="Ouyang X."/>
            <person name="Agostino P.D."/>
            <person name="Wahlsten M."/>
            <person name="Jokela J."/>
            <person name="Permi P."/>
            <person name="Haapaniemi E."/>
            <person name="Koistinen H."/>
        </authorList>
    </citation>
    <scope>NUCLEOTIDE SEQUENCE [LARGE SCALE GENOMIC DNA]</scope>
    <source>
        <strain evidence="2 3">NIES-515</strain>
    </source>
</reference>
<organism evidence="2 3">
    <name type="scientific">Plectonema radiosum NIES-515</name>
    <dbReference type="NCBI Taxonomy" id="2986073"/>
    <lineage>
        <taxon>Bacteria</taxon>
        <taxon>Bacillati</taxon>
        <taxon>Cyanobacteriota</taxon>
        <taxon>Cyanophyceae</taxon>
        <taxon>Oscillatoriophycideae</taxon>
        <taxon>Oscillatoriales</taxon>
        <taxon>Microcoleaceae</taxon>
        <taxon>Plectonema</taxon>
    </lineage>
</organism>
<proteinExistence type="predicted"/>
<dbReference type="Pfam" id="PF04480">
    <property type="entry name" value="DUF559"/>
    <property type="match status" value="1"/>
</dbReference>
<dbReference type="InterPro" id="IPR047216">
    <property type="entry name" value="Endonuclease_DUF559_bact"/>
</dbReference>
<dbReference type="CDD" id="cd01038">
    <property type="entry name" value="Endonuclease_DUF559"/>
    <property type="match status" value="1"/>
</dbReference>
<dbReference type="Gene3D" id="3.40.960.10">
    <property type="entry name" value="VSR Endonuclease"/>
    <property type="match status" value="1"/>
</dbReference>
<dbReference type="PANTHER" id="PTHR38590">
    <property type="entry name" value="BLL0828 PROTEIN"/>
    <property type="match status" value="1"/>
</dbReference>
<dbReference type="PANTHER" id="PTHR38590:SF1">
    <property type="entry name" value="BLL0828 PROTEIN"/>
    <property type="match status" value="1"/>
</dbReference>